<evidence type="ECO:0000313" key="3">
    <source>
        <dbReference type="EMBL" id="OMH78794.1"/>
    </source>
</evidence>
<evidence type="ECO:0000256" key="1">
    <source>
        <dbReference type="SAM" id="MobiDB-lite"/>
    </source>
</evidence>
<sequence length="104" mass="11983">MEKQNLIDMHYAQPSDSNQSIEDSNKSCILLDDDSNSMERQHESSENVGISKDTELVTTYDTKYSWIVLAGAVMSYFFIFGKEKSRTMDKQSSKCSYDVFWNRG</sequence>
<accession>A0A1R1PCU4</accession>
<protein>
    <submittedName>
        <fullName evidence="3">Uncharacterized protein</fullName>
    </submittedName>
</protein>
<keyword evidence="2" id="KW-1133">Transmembrane helix</keyword>
<reference evidence="4" key="1">
    <citation type="submission" date="2017-01" db="EMBL/GenBank/DDBJ databases">
        <authorList>
            <person name="Wang Y."/>
            <person name="White M."/>
            <person name="Kvist S."/>
            <person name="Moncalvo J.-M."/>
        </authorList>
    </citation>
    <scope>NUCLEOTIDE SEQUENCE [LARGE SCALE GENOMIC DNA]</scope>
    <source>
        <strain evidence="4">COL-18-3</strain>
    </source>
</reference>
<comment type="caution">
    <text evidence="3">The sequence shown here is derived from an EMBL/GenBank/DDBJ whole genome shotgun (WGS) entry which is preliminary data.</text>
</comment>
<dbReference type="Proteomes" id="UP000188320">
    <property type="component" value="Unassembled WGS sequence"/>
</dbReference>
<proteinExistence type="predicted"/>
<organism evidence="3 4">
    <name type="scientific">Zancudomyces culisetae</name>
    <name type="common">Gut fungus</name>
    <name type="synonym">Smittium culisetae</name>
    <dbReference type="NCBI Taxonomy" id="1213189"/>
    <lineage>
        <taxon>Eukaryota</taxon>
        <taxon>Fungi</taxon>
        <taxon>Fungi incertae sedis</taxon>
        <taxon>Zoopagomycota</taxon>
        <taxon>Kickxellomycotina</taxon>
        <taxon>Harpellomycetes</taxon>
        <taxon>Harpellales</taxon>
        <taxon>Legeriomycetaceae</taxon>
        <taxon>Zancudomyces</taxon>
    </lineage>
</organism>
<dbReference type="EMBL" id="LSSK01001793">
    <property type="protein sequence ID" value="OMH78794.1"/>
    <property type="molecule type" value="Genomic_DNA"/>
</dbReference>
<feature type="region of interest" description="Disordered" evidence="1">
    <location>
        <begin position="1"/>
        <end position="23"/>
    </location>
</feature>
<keyword evidence="4" id="KW-1185">Reference proteome</keyword>
<evidence type="ECO:0000256" key="2">
    <source>
        <dbReference type="SAM" id="Phobius"/>
    </source>
</evidence>
<keyword evidence="2" id="KW-0812">Transmembrane</keyword>
<keyword evidence="2" id="KW-0472">Membrane</keyword>
<evidence type="ECO:0000313" key="4">
    <source>
        <dbReference type="Proteomes" id="UP000188320"/>
    </source>
</evidence>
<name>A0A1R1PCU4_ZANCU</name>
<dbReference type="AlphaFoldDB" id="A0A1R1PCU4"/>
<gene>
    <name evidence="3" type="ORF">AX774_g7808</name>
</gene>
<feature type="transmembrane region" description="Helical" evidence="2">
    <location>
        <begin position="64"/>
        <end position="81"/>
    </location>
</feature>